<sequence length="43" mass="4758">MGYIISNSILPVFISSEKLRMVIAGMNTTNNLGTRKKKESKDA</sequence>
<dbReference type="AlphaFoldDB" id="A0A1J1EBY4"/>
<organism evidence="1 2">
    <name type="scientific">Ichthyobacterium seriolicida</name>
    <dbReference type="NCBI Taxonomy" id="242600"/>
    <lineage>
        <taxon>Bacteria</taxon>
        <taxon>Pseudomonadati</taxon>
        <taxon>Bacteroidota</taxon>
        <taxon>Flavobacteriia</taxon>
        <taxon>Flavobacteriales</taxon>
        <taxon>Ichthyobacteriaceae</taxon>
        <taxon>Ichthyobacterium</taxon>
    </lineage>
</organism>
<dbReference type="KEGG" id="ise:JBKA6_1438"/>
<dbReference type="EMBL" id="AP014564">
    <property type="protein sequence ID" value="BAV95451.1"/>
    <property type="molecule type" value="Genomic_DNA"/>
</dbReference>
<protein>
    <submittedName>
        <fullName evidence="1">Uncharacterized protein</fullName>
    </submittedName>
</protein>
<evidence type="ECO:0000313" key="2">
    <source>
        <dbReference type="Proteomes" id="UP000243197"/>
    </source>
</evidence>
<accession>A0A1J1EBY4</accession>
<reference evidence="1 2" key="1">
    <citation type="submission" date="2014-03" db="EMBL/GenBank/DDBJ databases">
        <title>complete genome sequence of Flavobacteriaceae bacterium JBKA-6.</title>
        <authorList>
            <person name="Takano T."/>
            <person name="Nakamura Y."/>
            <person name="Takuma S."/>
            <person name="Yasuike M."/>
            <person name="Matsuyama T."/>
            <person name="Sakai T."/>
            <person name="Fujiwara A."/>
            <person name="Kimoto K."/>
            <person name="Fukuda Y."/>
            <person name="Kondo H."/>
            <person name="Hirono I."/>
            <person name="Nakayasu C."/>
        </authorList>
    </citation>
    <scope>NUCLEOTIDE SEQUENCE [LARGE SCALE GENOMIC DNA]</scope>
    <source>
        <strain evidence="1 2">JBKA-6</strain>
    </source>
</reference>
<gene>
    <name evidence="1" type="ORF">JBKA6_1438</name>
</gene>
<dbReference type="Proteomes" id="UP000243197">
    <property type="component" value="Chromosome"/>
</dbReference>
<proteinExistence type="predicted"/>
<name>A0A1J1EBY4_9FLAO</name>
<evidence type="ECO:0000313" key="1">
    <source>
        <dbReference type="EMBL" id="BAV95451.1"/>
    </source>
</evidence>
<keyword evidence="2" id="KW-1185">Reference proteome</keyword>